<gene>
    <name evidence="1" type="ORF">GPA25_05330</name>
</gene>
<sequence>MNDRILDCTAWKAMLDREGLSAAEASIGVLTKDDFAARRGSLLVWRGTDDGASVSLRAYSGTFDPDLAILLVIELEALHELVANGLVRAPQLARSGRLHPYMLMSLDNLEDAGLSDLVEAFGLVFPRH</sequence>
<evidence type="ECO:0000313" key="2">
    <source>
        <dbReference type="Proteomes" id="UP000648984"/>
    </source>
</evidence>
<dbReference type="Proteomes" id="UP000648984">
    <property type="component" value="Unassembled WGS sequence"/>
</dbReference>
<dbReference type="EMBL" id="WTVQ01000006">
    <property type="protein sequence ID" value="NMG74175.1"/>
    <property type="molecule type" value="Genomic_DNA"/>
</dbReference>
<accession>A0ABX1Q7Y2</accession>
<proteinExistence type="predicted"/>
<comment type="caution">
    <text evidence="1">The sequence shown here is derived from an EMBL/GenBank/DDBJ whole genome shotgun (WGS) entry which is preliminary data.</text>
</comment>
<name>A0ABX1Q7Y2_9RHOO</name>
<dbReference type="RefSeq" id="WP_169259329.1">
    <property type="nucleotide sequence ID" value="NZ_WTVQ01000006.1"/>
</dbReference>
<keyword evidence="2" id="KW-1185">Reference proteome</keyword>
<organism evidence="1 2">
    <name type="scientific">Aromatoleum diolicum</name>
    <dbReference type="NCBI Taxonomy" id="75796"/>
    <lineage>
        <taxon>Bacteria</taxon>
        <taxon>Pseudomonadati</taxon>
        <taxon>Pseudomonadota</taxon>
        <taxon>Betaproteobacteria</taxon>
        <taxon>Rhodocyclales</taxon>
        <taxon>Rhodocyclaceae</taxon>
        <taxon>Aromatoleum</taxon>
    </lineage>
</organism>
<protein>
    <submittedName>
        <fullName evidence="1">Uncharacterized protein</fullName>
    </submittedName>
</protein>
<reference evidence="1 2" key="1">
    <citation type="submission" date="2019-12" db="EMBL/GenBank/DDBJ databases">
        <title>Comparative genomics gives insights into the taxonomy of the Azoarcus-Aromatoleum group and reveals separate origins of nif in the plant-associated Azoarcus and non-plant-associated Aromatoleum sub-groups.</title>
        <authorList>
            <person name="Lafos M."/>
            <person name="Maluk M."/>
            <person name="Batista M."/>
            <person name="Junghare M."/>
            <person name="Carmona M."/>
            <person name="Faoro H."/>
            <person name="Cruz L.M."/>
            <person name="Battistoni F."/>
            <person name="De Souza E."/>
            <person name="Pedrosa F."/>
            <person name="Chen W.-M."/>
            <person name="Poole P.S."/>
            <person name="Dixon R.A."/>
            <person name="James E.K."/>
        </authorList>
    </citation>
    <scope>NUCLEOTIDE SEQUENCE [LARGE SCALE GENOMIC DNA]</scope>
    <source>
        <strain evidence="1 2">22Lin</strain>
    </source>
</reference>
<evidence type="ECO:0000313" key="1">
    <source>
        <dbReference type="EMBL" id="NMG74175.1"/>
    </source>
</evidence>